<protein>
    <submittedName>
        <fullName evidence="2">Uncharacterized protein</fullName>
    </submittedName>
</protein>
<organism evidence="2 3">
    <name type="scientific">Rhodoferax ferrireducens</name>
    <dbReference type="NCBI Taxonomy" id="192843"/>
    <lineage>
        <taxon>Bacteria</taxon>
        <taxon>Pseudomonadati</taxon>
        <taxon>Pseudomonadota</taxon>
        <taxon>Betaproteobacteria</taxon>
        <taxon>Burkholderiales</taxon>
        <taxon>Comamonadaceae</taxon>
        <taxon>Rhodoferax</taxon>
    </lineage>
</organism>
<evidence type="ECO:0000313" key="3">
    <source>
        <dbReference type="Proteomes" id="UP000192505"/>
    </source>
</evidence>
<gene>
    <name evidence="2" type="ORF">BWK72_12645</name>
</gene>
<feature type="region of interest" description="Disordered" evidence="1">
    <location>
        <begin position="292"/>
        <end position="316"/>
    </location>
</feature>
<dbReference type="EMBL" id="MTEI01000008">
    <property type="protein sequence ID" value="OQW87393.1"/>
    <property type="molecule type" value="Genomic_DNA"/>
</dbReference>
<reference evidence="2 3" key="1">
    <citation type="submission" date="2017-01" db="EMBL/GenBank/DDBJ databases">
        <title>Novel large sulfur bacteria in the metagenomes of groundwater-fed chemosynthetic microbial mats in the Lake Huron basin.</title>
        <authorList>
            <person name="Sharrar A.M."/>
            <person name="Flood B.E."/>
            <person name="Bailey J.V."/>
            <person name="Jones D.S."/>
            <person name="Biddanda B."/>
            <person name="Ruberg S.A."/>
            <person name="Marcus D.N."/>
            <person name="Dick G.J."/>
        </authorList>
    </citation>
    <scope>NUCLEOTIDE SEQUENCE [LARGE SCALE GENOMIC DNA]</scope>
    <source>
        <strain evidence="2">A7</strain>
    </source>
</reference>
<dbReference type="Proteomes" id="UP000192505">
    <property type="component" value="Unassembled WGS sequence"/>
</dbReference>
<feature type="compositionally biased region" description="Polar residues" evidence="1">
    <location>
        <begin position="303"/>
        <end position="316"/>
    </location>
</feature>
<evidence type="ECO:0000313" key="2">
    <source>
        <dbReference type="EMBL" id="OQW87393.1"/>
    </source>
</evidence>
<sequence length="316" mass="34957">MGRVNVERGDVRTVATNTLQDQPMRWAEQKARGEVTYVGWLRADQNGNACGCRCPACGEDLQAVNAGKDASHFLKANTRGMFFRHSSGHQRKDCSFLMAKLAALHLLMDRGEIDLPPPRRPGVHHGASGTTYTAEAVGRSWSGRITDKVWLDNQSARITIDGRTVLVQLQARPNLSSGIAVDGVITIRVDDPIVASWDPEQILQALRLDSGFSCWEKHWDDEELNSEAQQKAVTAAEEAMDRIPPELGSLDGLSHLQKSETVLHAKVKEILSKAGRLRVPYCEQEVHRVMHDGSQKRPHVHIDSQSLTLSGYSGRS</sequence>
<comment type="caution">
    <text evidence="2">The sequence shown here is derived from an EMBL/GenBank/DDBJ whole genome shotgun (WGS) entry which is preliminary data.</text>
</comment>
<accession>A0A1W9KSL7</accession>
<name>A0A1W9KSL7_9BURK</name>
<evidence type="ECO:0000256" key="1">
    <source>
        <dbReference type="SAM" id="MobiDB-lite"/>
    </source>
</evidence>
<dbReference type="AlphaFoldDB" id="A0A1W9KSL7"/>
<proteinExistence type="predicted"/>